<gene>
    <name evidence="1" type="ORF">UY72_C0074G0003</name>
</gene>
<protein>
    <submittedName>
        <fullName evidence="1">Uncharacterized protein</fullName>
    </submittedName>
</protein>
<organism evidence="1 2">
    <name type="scientific">Candidatus Uhrbacteria bacterium GW2011_GWD2_52_7</name>
    <dbReference type="NCBI Taxonomy" id="1618989"/>
    <lineage>
        <taxon>Bacteria</taxon>
        <taxon>Candidatus Uhriibacteriota</taxon>
    </lineage>
</organism>
<comment type="caution">
    <text evidence="1">The sequence shown here is derived from an EMBL/GenBank/DDBJ whole genome shotgun (WGS) entry which is preliminary data.</text>
</comment>
<dbReference type="AlphaFoldDB" id="A0A0G1XBM1"/>
<name>A0A0G1XBM1_9BACT</name>
<dbReference type="EMBL" id="LCRD01000074">
    <property type="protein sequence ID" value="KKW28361.1"/>
    <property type="molecule type" value="Genomic_DNA"/>
</dbReference>
<sequence>MTYDMVIASLSRRLCGKGDQLSFQAILPFRDCIALIEDEARRRVVEQYYSQPTHYGEMNSLVRDAIRREPGPFEDELVLGEIDSRYVAVQLSVVLTDPANGLMRVPLMLRPEIVDKIVRVRTTALVLRLPPEAKRSCGIYVEDGVVGQVIWVHDDPGKGHYLFTAISTGEPSRSHADRVLALYLDIMMGTVEPKIVWPSR</sequence>
<evidence type="ECO:0000313" key="1">
    <source>
        <dbReference type="EMBL" id="KKW28361.1"/>
    </source>
</evidence>
<accession>A0A0G1XBM1</accession>
<proteinExistence type="predicted"/>
<reference evidence="1 2" key="1">
    <citation type="journal article" date="2015" name="Nature">
        <title>rRNA introns, odd ribosomes, and small enigmatic genomes across a large radiation of phyla.</title>
        <authorList>
            <person name="Brown C.T."/>
            <person name="Hug L.A."/>
            <person name="Thomas B.C."/>
            <person name="Sharon I."/>
            <person name="Castelle C.J."/>
            <person name="Singh A."/>
            <person name="Wilkins M.J."/>
            <person name="Williams K.H."/>
            <person name="Banfield J.F."/>
        </authorList>
    </citation>
    <scope>NUCLEOTIDE SEQUENCE [LARGE SCALE GENOMIC DNA]</scope>
</reference>
<dbReference type="Proteomes" id="UP000034846">
    <property type="component" value="Unassembled WGS sequence"/>
</dbReference>
<evidence type="ECO:0000313" key="2">
    <source>
        <dbReference type="Proteomes" id="UP000034846"/>
    </source>
</evidence>